<dbReference type="InterPro" id="IPR036265">
    <property type="entry name" value="HIT-like_sf"/>
</dbReference>
<dbReference type="InterPro" id="IPR006767">
    <property type="entry name" value="Cwf19-like_C_dom-2"/>
</dbReference>
<evidence type="ECO:0000313" key="5">
    <source>
        <dbReference type="Proteomes" id="UP000182334"/>
    </source>
</evidence>
<dbReference type="GO" id="GO:0000398">
    <property type="term" value="P:mRNA splicing, via spliceosome"/>
    <property type="evidence" value="ECO:0007669"/>
    <property type="project" value="TreeGrafter"/>
</dbReference>
<dbReference type="Proteomes" id="UP000182334">
    <property type="component" value="Chromosome V"/>
</dbReference>
<dbReference type="EMBL" id="LT635760">
    <property type="protein sequence ID" value="SGZ55329.1"/>
    <property type="molecule type" value="Genomic_DNA"/>
</dbReference>
<evidence type="ECO:0000259" key="3">
    <source>
        <dbReference type="Pfam" id="PF04677"/>
    </source>
</evidence>
<dbReference type="STRING" id="45354.A0A1L0BVG3"/>
<dbReference type="Pfam" id="PF04677">
    <property type="entry name" value="CwfJ_C_1"/>
    <property type="match status" value="1"/>
</dbReference>
<keyword evidence="5" id="KW-1185">Reference proteome</keyword>
<dbReference type="InterPro" id="IPR006768">
    <property type="entry name" value="Cwf19-like_C_dom-1"/>
</dbReference>
<dbReference type="GO" id="GO:0061632">
    <property type="term" value="F:RNA lariat debranching enzyme activator activity"/>
    <property type="evidence" value="ECO:0007669"/>
    <property type="project" value="TreeGrafter"/>
</dbReference>
<dbReference type="PANTHER" id="PTHR12072">
    <property type="entry name" value="CWF19, CELL CYCLE CONTROL PROTEIN"/>
    <property type="match status" value="1"/>
</dbReference>
<feature type="compositionally biased region" description="Basic and acidic residues" evidence="1">
    <location>
        <begin position="206"/>
        <end position="223"/>
    </location>
</feature>
<gene>
    <name evidence="4" type="ORF">SAMEA4029010_CIC11G00000001506</name>
</gene>
<dbReference type="InterPro" id="IPR040194">
    <property type="entry name" value="Cwf19-like"/>
</dbReference>
<feature type="region of interest" description="Disordered" evidence="1">
    <location>
        <begin position="197"/>
        <end position="237"/>
    </location>
</feature>
<name>A0A1L0BVG3_9ASCO</name>
<evidence type="ECO:0000256" key="1">
    <source>
        <dbReference type="SAM" id="MobiDB-lite"/>
    </source>
</evidence>
<dbReference type="OrthoDB" id="444325at2759"/>
<protein>
    <submittedName>
        <fullName evidence="4">CIC11C00000001506</fullName>
    </submittedName>
</protein>
<organism evidence="4 5">
    <name type="scientific">Sungouiella intermedia</name>
    <dbReference type="NCBI Taxonomy" id="45354"/>
    <lineage>
        <taxon>Eukaryota</taxon>
        <taxon>Fungi</taxon>
        <taxon>Dikarya</taxon>
        <taxon>Ascomycota</taxon>
        <taxon>Saccharomycotina</taxon>
        <taxon>Pichiomycetes</taxon>
        <taxon>Metschnikowiaceae</taxon>
        <taxon>Sungouiella</taxon>
    </lineage>
</organism>
<dbReference type="AlphaFoldDB" id="A0A1L0BVG3"/>
<dbReference type="SUPFAM" id="SSF54197">
    <property type="entry name" value="HIT-like"/>
    <property type="match status" value="1"/>
</dbReference>
<dbReference type="PANTHER" id="PTHR12072:SF4">
    <property type="entry name" value="CWF19-LIKE PROTEIN 1"/>
    <property type="match status" value="1"/>
</dbReference>
<evidence type="ECO:0000259" key="2">
    <source>
        <dbReference type="Pfam" id="PF04676"/>
    </source>
</evidence>
<feature type="domain" description="Cwf19-like protein C-terminal" evidence="2">
    <location>
        <begin position="409"/>
        <end position="481"/>
    </location>
</feature>
<dbReference type="GO" id="GO:0071014">
    <property type="term" value="C:post-mRNA release spliceosomal complex"/>
    <property type="evidence" value="ECO:0007669"/>
    <property type="project" value="TreeGrafter"/>
</dbReference>
<proteinExistence type="predicted"/>
<feature type="domain" description="Cwf19-like C-terminal" evidence="3">
    <location>
        <begin position="247"/>
        <end position="363"/>
    </location>
</feature>
<evidence type="ECO:0000313" key="4">
    <source>
        <dbReference type="EMBL" id="SGZ55329.1"/>
    </source>
</evidence>
<reference evidence="4 5" key="1">
    <citation type="submission" date="2016-10" db="EMBL/GenBank/DDBJ databases">
        <authorList>
            <person name="de Groot N.N."/>
        </authorList>
    </citation>
    <scope>NUCLEOTIDE SEQUENCE [LARGE SCALE GENOMIC DNA]</scope>
    <source>
        <strain evidence="4 5">CBS 141442</strain>
    </source>
</reference>
<sequence length="483" mass="54727">MSKTKILVVYPDPDSLDKVIEKANFQHAKNGPFEAVLMLGDNIIPTPPSIKPEVPTYFCGEIEGEGSLVDVAENFICVKKSWAKVKLQSGITLGFLNKAGTDEIPSEVDILVSYYWAFGVAKTQQLTLVGNRKVDEVVAAARPRYHFAVGTEQGRFYEHPVFAWDKTRSSRFISLGQEGSGIKWFYAFAIDNSDDDISKTGPNPFEFKRSREESVGPDEDKQANHAGPLEKLTSINSLEERPTKRMKVVAPSECYFCLSNPKLEAHMIIAIGSHSYVTIAKGPLPRPTKSRDFSGHAIIIPIDHGPTLPSPLKDSLAFKEINQFKTALAKAFLSTSHATVFYEISRSENVHFHVQMVPVPLDNAQGVFENALADRTKVNNERFERNLQLKFIKFDEEDENYWSLLDSGNYLKFSLYQKDKVVHYIAQLSGTLSLDLQFPRRVLAFHLRSPKRIYWEKCRQTVAQETTDCEKFKKFFKSYDFSQ</sequence>
<accession>A0A1L0BVG3</accession>
<dbReference type="Pfam" id="PF04676">
    <property type="entry name" value="CwfJ_C_2"/>
    <property type="match status" value="1"/>
</dbReference>